<name>A0ABY7APF3_9ALTE</name>
<feature type="transmembrane region" description="Helical" evidence="1">
    <location>
        <begin position="137"/>
        <end position="158"/>
    </location>
</feature>
<keyword evidence="1" id="KW-1133">Transmembrane helix</keyword>
<proteinExistence type="predicted"/>
<sequence length="512" mass="57901">MLLNKASQTKSQLYSWGHWFSLSNMIIGFFISTIYWFAEPIPQTLLSQLYLAIYSIGHVAFLFFIGYLLLVFPVTLFNQPKVARPWAALVAAVGLLLLFIDALVYSVYGYHINLLSLDYIKNDFSLLTQNLPGGFKAAVLLLFSAMFVIELVLANALWRNLEKFRRFYINARLIPVVLVCFIAGHLAHIWADLQLYTPITKQDNLLPLSQPMTAKTVLSQSGLVDLAEYKQRKELTFDLSEQLINTPAYQFSCLPPLGSLHVQILSTRAANIDALVKAKTKLEPSMAVAKHWSPVSPHDALFELLSGMPAIYKQKAQHINNVLDTALITTNVSLNVTPDNLTRQLNLSQYQSQKRISDDSLFIRFQQIDELAAASGWINKPVDNKQILIILANDTKNTYGRILVKGELVELPKLTSNFDLLPTILEGWLSCSFYTNYGKFGHNLYSVPYRANWLVTADKNNIFVWYNDINTRIQGDAQMQSTDLTTGDLVEPPNMSTLVRAVNHLKRHLIDK</sequence>
<gene>
    <name evidence="3" type="ORF">OLW01_06505</name>
</gene>
<keyword evidence="1" id="KW-0472">Membrane</keyword>
<feature type="domain" description="Inner membrane protein YejM N-terminal" evidence="2">
    <location>
        <begin position="7"/>
        <end position="252"/>
    </location>
</feature>
<feature type="transmembrane region" description="Helical" evidence="1">
    <location>
        <begin position="170"/>
        <end position="191"/>
    </location>
</feature>
<feature type="transmembrane region" description="Helical" evidence="1">
    <location>
        <begin position="50"/>
        <end position="74"/>
    </location>
</feature>
<dbReference type="InterPro" id="IPR024588">
    <property type="entry name" value="YejM_N"/>
</dbReference>
<keyword evidence="4" id="KW-1185">Reference proteome</keyword>
<protein>
    <submittedName>
        <fullName evidence="3">DUF3413 domain-containing protein</fullName>
    </submittedName>
</protein>
<organism evidence="3 4">
    <name type="scientific">Catenovulum adriaticum</name>
    <dbReference type="NCBI Taxonomy" id="2984846"/>
    <lineage>
        <taxon>Bacteria</taxon>
        <taxon>Pseudomonadati</taxon>
        <taxon>Pseudomonadota</taxon>
        <taxon>Gammaproteobacteria</taxon>
        <taxon>Alteromonadales</taxon>
        <taxon>Alteromonadaceae</taxon>
        <taxon>Catenovulum</taxon>
    </lineage>
</organism>
<feature type="transmembrane region" description="Helical" evidence="1">
    <location>
        <begin position="86"/>
        <end position="108"/>
    </location>
</feature>
<reference evidence="3" key="1">
    <citation type="submission" date="2022-10" db="EMBL/GenBank/DDBJ databases">
        <title>Catenovulum adriacola sp. nov. isolated in the Harbour of Susak.</title>
        <authorList>
            <person name="Schoch T."/>
            <person name="Reich S.J."/>
            <person name="Stoeferle S."/>
            <person name="Flaiz M."/>
            <person name="Kazda M."/>
            <person name="Riedel C.U."/>
            <person name="Duerre P."/>
        </authorList>
    </citation>
    <scope>NUCLEOTIDE SEQUENCE</scope>
    <source>
        <strain evidence="3">TS8</strain>
    </source>
</reference>
<evidence type="ECO:0000313" key="4">
    <source>
        <dbReference type="Proteomes" id="UP001163726"/>
    </source>
</evidence>
<evidence type="ECO:0000256" key="1">
    <source>
        <dbReference type="SAM" id="Phobius"/>
    </source>
</evidence>
<accession>A0ABY7APF3</accession>
<dbReference type="EMBL" id="CP109965">
    <property type="protein sequence ID" value="WAJ71444.1"/>
    <property type="molecule type" value="Genomic_DNA"/>
</dbReference>
<evidence type="ECO:0000259" key="2">
    <source>
        <dbReference type="Pfam" id="PF11893"/>
    </source>
</evidence>
<evidence type="ECO:0000313" key="3">
    <source>
        <dbReference type="EMBL" id="WAJ71444.1"/>
    </source>
</evidence>
<dbReference type="Pfam" id="PF11893">
    <property type="entry name" value="DUF3413"/>
    <property type="match status" value="1"/>
</dbReference>
<dbReference type="Proteomes" id="UP001163726">
    <property type="component" value="Chromosome"/>
</dbReference>
<dbReference type="RefSeq" id="WP_268075938.1">
    <property type="nucleotide sequence ID" value="NZ_CP109965.1"/>
</dbReference>
<keyword evidence="1" id="KW-0812">Transmembrane</keyword>
<feature type="transmembrane region" description="Helical" evidence="1">
    <location>
        <begin position="20"/>
        <end position="38"/>
    </location>
</feature>